<evidence type="ECO:0000256" key="5">
    <source>
        <dbReference type="ARBA" id="ARBA00022692"/>
    </source>
</evidence>
<keyword evidence="4 16" id="KW-0645">Protease</keyword>
<evidence type="ECO:0000256" key="9">
    <source>
        <dbReference type="ARBA" id="ARBA00022989"/>
    </source>
</evidence>
<dbReference type="GO" id="GO:0016485">
    <property type="term" value="P:protein processing"/>
    <property type="evidence" value="ECO:0007669"/>
    <property type="project" value="TreeGrafter"/>
</dbReference>
<keyword evidence="10 13" id="KW-0472">Membrane</keyword>
<evidence type="ECO:0000256" key="2">
    <source>
        <dbReference type="ARBA" id="ARBA00011073"/>
    </source>
</evidence>
<protein>
    <submittedName>
        <fullName evidence="16">Type VII secretion-associated serine protease mycosin</fullName>
    </submittedName>
</protein>
<dbReference type="InterPro" id="IPR023834">
    <property type="entry name" value="T7SS_pept_S8A_mycosin"/>
</dbReference>
<dbReference type="InterPro" id="IPR036852">
    <property type="entry name" value="Peptidase_S8/S53_dom_sf"/>
</dbReference>
<keyword evidence="9 13" id="KW-1133">Transmembrane helix</keyword>
<feature type="compositionally biased region" description="Basic and acidic residues" evidence="12">
    <location>
        <begin position="391"/>
        <end position="408"/>
    </location>
</feature>
<dbReference type="EMBL" id="ACZI02000003">
    <property type="protein sequence ID" value="ERG69152.1"/>
    <property type="molecule type" value="Genomic_DNA"/>
</dbReference>
<evidence type="ECO:0000259" key="15">
    <source>
        <dbReference type="Pfam" id="PF00082"/>
    </source>
</evidence>
<dbReference type="SUPFAM" id="SSF52743">
    <property type="entry name" value="Subtilisin-like"/>
    <property type="match status" value="1"/>
</dbReference>
<sequence>MTRPALALVLALLAAAAPPACAAPRPVADPAALPRDSAPGGSVMQIGACEATLLAPGFPRAEKPPADLVQAWRFSRGAGQTVAVIDTGAQPSPRLRVLPGGDYVQATDGLVDCDGHGTLVAGIIGAQPGEDGFSGVAPDARLISIRQTSAKFSQRAPDEDPAVGGLARAVQTLARAVMRAADLGASVINVSVPICVSAAKPVDQAALGAALRYAAVDKDAVVVAASGDIDGSGPNCRANPLSGPGADPRNWSGAASISTPSWWQPYVLSVGSVASDGSPSRFTMPGPWVGASARGESVTSLSNRPDGGLANAVLGQDGKPVPINGTGFAAAYVSGVAALVRSRFPELTSSQTVARLERTVRDAGRSPSNLVGVGSVDPVAALTWELPADGSPRRSERPRGRGSVRAEARGPPAAQARLRGLRHMSDRGDRSRCGRRPSSAGERRMSTRVQLYRPPAPGTFRLALVSTLVVAAVFALCRRDLTGRWAAASAGTLALALSIWWRGLFATDIVGKRLRMLSRRFSRSAPEEPAEIVRAGAGALSTVALELVPPASGGEVPVELLAGYLDRYGVSCSSIRITLADKGGSDGCVWASLTLSAADNLAALAGRSPRIPLRETAETARRRLADHLRELGWQARAAERPDGPDFAPGAKEGWRAVADERGYLAAYRVRANAALPGVLRAVRGLPASERWVALELAGAPRAPRLAVVCALRTGDKPAPRAPLAGLEPCSGEHLPVLRALRPQVADQLGGESAEVTAELLGELSLLR</sequence>
<keyword evidence="8" id="KW-0720">Serine protease</keyword>
<evidence type="ECO:0000313" key="17">
    <source>
        <dbReference type="Proteomes" id="UP000004816"/>
    </source>
</evidence>
<evidence type="ECO:0000256" key="7">
    <source>
        <dbReference type="ARBA" id="ARBA00022801"/>
    </source>
</evidence>
<evidence type="ECO:0000313" key="16">
    <source>
        <dbReference type="EMBL" id="ERG69152.1"/>
    </source>
</evidence>
<feature type="domain" description="Peptidase S8/S53" evidence="15">
    <location>
        <begin position="77"/>
        <end position="374"/>
    </location>
</feature>
<feature type="compositionally biased region" description="Basic and acidic residues" evidence="12">
    <location>
        <begin position="423"/>
        <end position="432"/>
    </location>
</feature>
<dbReference type="STRING" id="679197.HMPREF9336_04296"/>
<evidence type="ECO:0000256" key="13">
    <source>
        <dbReference type="SAM" id="Phobius"/>
    </source>
</evidence>
<evidence type="ECO:0000256" key="11">
    <source>
        <dbReference type="PROSITE-ProRule" id="PRU01240"/>
    </source>
</evidence>
<proteinExistence type="inferred from homology"/>
<dbReference type="InterPro" id="IPR000209">
    <property type="entry name" value="Peptidase_S8/S53_dom"/>
</dbReference>
<dbReference type="InterPro" id="IPR022398">
    <property type="entry name" value="Peptidase_S8_His-AS"/>
</dbReference>
<gene>
    <name evidence="16" type="ORF">HMPREF9336_04296</name>
</gene>
<feature type="chain" id="PRO_5004617509" evidence="14">
    <location>
        <begin position="23"/>
        <end position="767"/>
    </location>
</feature>
<evidence type="ECO:0000256" key="1">
    <source>
        <dbReference type="ARBA" id="ARBA00004162"/>
    </source>
</evidence>
<comment type="similarity">
    <text evidence="2 11">Belongs to the peptidase S8 family.</text>
</comment>
<evidence type="ECO:0000256" key="3">
    <source>
        <dbReference type="ARBA" id="ARBA00022475"/>
    </source>
</evidence>
<comment type="subcellular location">
    <subcellularLocation>
        <location evidence="1">Cell membrane</location>
        <topology evidence="1">Single-pass membrane protein</topology>
    </subcellularLocation>
</comment>
<feature type="region of interest" description="Disordered" evidence="12">
    <location>
        <begin position="384"/>
        <end position="445"/>
    </location>
</feature>
<evidence type="ECO:0000256" key="10">
    <source>
        <dbReference type="ARBA" id="ARBA00023136"/>
    </source>
</evidence>
<feature type="signal peptide" evidence="14">
    <location>
        <begin position="1"/>
        <end position="22"/>
    </location>
</feature>
<dbReference type="NCBIfam" id="TIGR03921">
    <property type="entry name" value="T7SS_mycosin"/>
    <property type="match status" value="1"/>
</dbReference>
<organism evidence="16 17">
    <name type="scientific">Segniliparus rugosus (strain ATCC BAA-974 / DSM 45345 / CCUG 50838 / CIP 108380 / JCM 13579 / CDC 945)</name>
    <dbReference type="NCBI Taxonomy" id="679197"/>
    <lineage>
        <taxon>Bacteria</taxon>
        <taxon>Bacillati</taxon>
        <taxon>Actinomycetota</taxon>
        <taxon>Actinomycetes</taxon>
        <taxon>Mycobacteriales</taxon>
        <taxon>Segniliparaceae</taxon>
        <taxon>Segniliparus</taxon>
    </lineage>
</organism>
<dbReference type="GO" id="GO:0004252">
    <property type="term" value="F:serine-type endopeptidase activity"/>
    <property type="evidence" value="ECO:0007669"/>
    <property type="project" value="InterPro"/>
</dbReference>
<evidence type="ECO:0000256" key="6">
    <source>
        <dbReference type="ARBA" id="ARBA00022729"/>
    </source>
</evidence>
<name>U1M189_SEGRC</name>
<feature type="transmembrane region" description="Helical" evidence="13">
    <location>
        <begin position="458"/>
        <end position="477"/>
    </location>
</feature>
<keyword evidence="5 13" id="KW-0812">Transmembrane</keyword>
<comment type="caution">
    <text evidence="16">The sequence shown here is derived from an EMBL/GenBank/DDBJ whole genome shotgun (WGS) entry which is preliminary data.</text>
</comment>
<keyword evidence="7" id="KW-0378">Hydrolase</keyword>
<evidence type="ECO:0000256" key="12">
    <source>
        <dbReference type="SAM" id="MobiDB-lite"/>
    </source>
</evidence>
<dbReference type="PANTHER" id="PTHR42884:SF14">
    <property type="entry name" value="NEUROENDOCRINE CONVERTASE 1"/>
    <property type="match status" value="1"/>
</dbReference>
<dbReference type="NCBIfam" id="TIGR03923">
    <property type="entry name" value="T7SS_EccE"/>
    <property type="match status" value="1"/>
</dbReference>
<dbReference type="PROSITE" id="PS00137">
    <property type="entry name" value="SUBTILASE_HIS"/>
    <property type="match status" value="1"/>
</dbReference>
<reference evidence="16 17" key="1">
    <citation type="journal article" date="2011" name="Stand. Genomic Sci.">
        <title>High quality draft genome sequence of Segniliparus rugosus CDC 945(T)= (ATCC BAA-974(T)).</title>
        <authorList>
            <person name="Earl A.M."/>
            <person name="Desjardins C.A."/>
            <person name="Fitzgerald M.G."/>
            <person name="Arachchi H.M."/>
            <person name="Zeng Q."/>
            <person name="Mehta T."/>
            <person name="Griggs A."/>
            <person name="Birren B.W."/>
            <person name="Toney N.C."/>
            <person name="Carr J."/>
            <person name="Posey J."/>
            <person name="Butler W.R."/>
        </authorList>
    </citation>
    <scope>NUCLEOTIDE SEQUENCE [LARGE SCALE GENOMIC DNA]</scope>
    <source>
        <strain evidence="17">ATCC BAA-974 / DSM 45345 / CCUG 50838 / CIP 108380 / JCM 13579 / CDC 945</strain>
    </source>
</reference>
<dbReference type="Proteomes" id="UP000004816">
    <property type="component" value="Unassembled WGS sequence"/>
</dbReference>
<keyword evidence="6 14" id="KW-0732">Signal</keyword>
<keyword evidence="17" id="KW-1185">Reference proteome</keyword>
<feature type="transmembrane region" description="Helical" evidence="13">
    <location>
        <begin position="484"/>
        <end position="501"/>
    </location>
</feature>
<dbReference type="GO" id="GO:0005886">
    <property type="term" value="C:plasma membrane"/>
    <property type="evidence" value="ECO:0007669"/>
    <property type="project" value="UniProtKB-SubCell"/>
</dbReference>
<accession>U1M189</accession>
<evidence type="ECO:0000256" key="8">
    <source>
        <dbReference type="ARBA" id="ARBA00022825"/>
    </source>
</evidence>
<evidence type="ECO:0000256" key="4">
    <source>
        <dbReference type="ARBA" id="ARBA00022670"/>
    </source>
</evidence>
<dbReference type="PROSITE" id="PS51892">
    <property type="entry name" value="SUBTILASE"/>
    <property type="match status" value="1"/>
</dbReference>
<dbReference type="eggNOG" id="COG1404">
    <property type="taxonomic scope" value="Bacteria"/>
</dbReference>
<dbReference type="HOGENOM" id="CLU_364047_0_0_11"/>
<dbReference type="Pfam" id="PF00082">
    <property type="entry name" value="Peptidase_S8"/>
    <property type="match status" value="1"/>
</dbReference>
<dbReference type="PANTHER" id="PTHR42884">
    <property type="entry name" value="PROPROTEIN CONVERTASE SUBTILISIN/KEXIN-RELATED"/>
    <property type="match status" value="1"/>
</dbReference>
<dbReference type="InterPro" id="IPR021368">
    <property type="entry name" value="T7SS_EccE"/>
</dbReference>
<evidence type="ECO:0000256" key="14">
    <source>
        <dbReference type="SAM" id="SignalP"/>
    </source>
</evidence>
<comment type="caution">
    <text evidence="11">Lacks conserved residue(s) required for the propagation of feature annotation.</text>
</comment>
<dbReference type="PRINTS" id="PR00723">
    <property type="entry name" value="SUBTILISIN"/>
</dbReference>
<dbReference type="AlphaFoldDB" id="U1M189"/>
<dbReference type="Gene3D" id="3.40.50.200">
    <property type="entry name" value="Peptidase S8/S53 domain"/>
    <property type="match status" value="1"/>
</dbReference>
<dbReference type="InterPro" id="IPR015500">
    <property type="entry name" value="Peptidase_S8_subtilisin-rel"/>
</dbReference>
<keyword evidence="3" id="KW-1003">Cell membrane</keyword>